<dbReference type="InterPro" id="IPR036380">
    <property type="entry name" value="Isochorismatase-like_sf"/>
</dbReference>
<dbReference type="Pfam" id="PF00857">
    <property type="entry name" value="Isochorismatase"/>
    <property type="match status" value="1"/>
</dbReference>
<dbReference type="GO" id="GO:0016787">
    <property type="term" value="F:hydrolase activity"/>
    <property type="evidence" value="ECO:0007669"/>
    <property type="project" value="UniProtKB-KW"/>
</dbReference>
<dbReference type="AlphaFoldDB" id="I7IAY8"/>
<dbReference type="KEGG" id="teg:KUK_0557"/>
<organism evidence="2">
    <name type="scientific">Taylorella equigenitalis 14/56</name>
    <dbReference type="NCBI Taxonomy" id="1091497"/>
    <lineage>
        <taxon>Bacteria</taxon>
        <taxon>Pseudomonadati</taxon>
        <taxon>Pseudomonadota</taxon>
        <taxon>Betaproteobacteria</taxon>
        <taxon>Burkholderiales</taxon>
        <taxon>Alcaligenaceae</taxon>
        <taxon>Taylorella</taxon>
    </lineage>
</organism>
<keyword evidence="2" id="KW-0378">Hydrolase</keyword>
<dbReference type="OrthoDB" id="9781985at2"/>
<accession>I7IAY8</accession>
<reference evidence="2" key="1">
    <citation type="journal article" date="2012" name="Vet. Microbiol.">
        <title>Comparative genomic analyses of the Taylorellae.</title>
        <authorList>
            <person name="Hauser H."/>
            <person name="Richter D.C."/>
            <person name="van Tonder A."/>
            <person name="Clark L."/>
            <person name="Preston A."/>
        </authorList>
    </citation>
    <scope>NUCLEOTIDE SEQUENCE</scope>
    <source>
        <strain evidence="2">14/56</strain>
    </source>
</reference>
<dbReference type="Gene3D" id="3.40.50.850">
    <property type="entry name" value="Isochorismatase-like"/>
    <property type="match status" value="1"/>
</dbReference>
<feature type="domain" description="Isochorismatase-like" evidence="1">
    <location>
        <begin position="4"/>
        <end position="169"/>
    </location>
</feature>
<evidence type="ECO:0000259" key="1">
    <source>
        <dbReference type="Pfam" id="PF00857"/>
    </source>
</evidence>
<protein>
    <submittedName>
        <fullName evidence="2">Cysteine hydrolase family protein</fullName>
    </submittedName>
</protein>
<dbReference type="InterPro" id="IPR000868">
    <property type="entry name" value="Isochorismatase-like_dom"/>
</dbReference>
<proteinExistence type="predicted"/>
<sequence length="173" mass="19426">MKKLLVVVDFQKDFVDGALGFEGASILEPVIVNKIKEYEAAGYDIVFTLDTHGANYLETMEGKWLPVPHVIKGSEGHQIYGRVRELSKKHTCIEKPAFGSLGLVDYIQEHGFYDEIELCGLVSTICVFCNAIIVKAASPESRIFIDSKATDSFDKEMQVKCYDLLRHNHIEVV</sequence>
<gene>
    <name evidence="2" type="ORF">KUK_0557</name>
</gene>
<dbReference type="RefSeq" id="WP_015555361.1">
    <property type="nucleotide sequence ID" value="NC_021036.1"/>
</dbReference>
<dbReference type="EMBL" id="HE681423">
    <property type="protein sequence ID" value="CCG17867.1"/>
    <property type="molecule type" value="Genomic_DNA"/>
</dbReference>
<name>I7IAY8_9BURK</name>
<dbReference type="SUPFAM" id="SSF52499">
    <property type="entry name" value="Isochorismatase-like hydrolases"/>
    <property type="match status" value="1"/>
</dbReference>
<dbReference type="CDD" id="cd00431">
    <property type="entry name" value="cysteine_hydrolases"/>
    <property type="match status" value="1"/>
</dbReference>
<evidence type="ECO:0000313" key="2">
    <source>
        <dbReference type="EMBL" id="CCG17867.1"/>
    </source>
</evidence>
<dbReference type="HOGENOM" id="CLU_068979_12_0_4"/>